<dbReference type="PANTHER" id="PTHR42939">
    <property type="entry name" value="ABC TRANSPORTER ATP-BINDING PROTEIN ALBC-RELATED"/>
    <property type="match status" value="1"/>
</dbReference>
<dbReference type="InterPro" id="IPR003439">
    <property type="entry name" value="ABC_transporter-like_ATP-bd"/>
</dbReference>
<dbReference type="EMBL" id="NMUQ01000003">
    <property type="protein sequence ID" value="OXM13835.1"/>
    <property type="molecule type" value="Genomic_DNA"/>
</dbReference>
<dbReference type="SUPFAM" id="SSF52540">
    <property type="entry name" value="P-loop containing nucleoside triphosphate hydrolases"/>
    <property type="match status" value="1"/>
</dbReference>
<dbReference type="InterPro" id="IPR003593">
    <property type="entry name" value="AAA+_ATPase"/>
</dbReference>
<dbReference type="Proteomes" id="UP000215145">
    <property type="component" value="Unassembled WGS sequence"/>
</dbReference>
<keyword evidence="6" id="KW-1185">Reference proteome</keyword>
<keyword evidence="3" id="KW-0067">ATP-binding</keyword>
<keyword evidence="2" id="KW-0547">Nucleotide-binding</keyword>
<comment type="caution">
    <text evidence="5">The sequence shown here is derived from an EMBL/GenBank/DDBJ whole genome shotgun (WGS) entry which is preliminary data.</text>
</comment>
<gene>
    <name evidence="5" type="ORF">CGZ75_21095</name>
</gene>
<accession>A0A229NVU7</accession>
<dbReference type="AlphaFoldDB" id="A0A229NVU7"/>
<evidence type="ECO:0000256" key="3">
    <source>
        <dbReference type="ARBA" id="ARBA00022840"/>
    </source>
</evidence>
<sequence>MQKRSRFKLGPLTLNVPIGHVTAIVGPNGSGKSSTFRLLMDQSRPDEGELWLLGEQVGIGLDDSLLKQRIGYVPEEDNKRDAGLRGTFKADFTAEWYPSWNGNEFERLLREFEVDPSLRLGKMSKGMRRKYELALVMAHGPDLLLLDEPSSGLDPISWRKLVDELHRYMRRGNRTILMATHIMDEVKRLADYIVVMSGGRIIGMYEKDELLSSWHTFYVGPATVGLPAHGAGSATQLAPEAVQALPGLVNAEEAGGGTCRVTTCKAWEAELWCRQQGFAITGQRALELDEIMALLIRDSL</sequence>
<dbReference type="PANTHER" id="PTHR42939:SF3">
    <property type="entry name" value="ABC TRANSPORTER ATP-BINDING COMPONENT"/>
    <property type="match status" value="1"/>
</dbReference>
<dbReference type="GO" id="GO:0005524">
    <property type="term" value="F:ATP binding"/>
    <property type="evidence" value="ECO:0007669"/>
    <property type="project" value="UniProtKB-KW"/>
</dbReference>
<dbReference type="Pfam" id="PF00005">
    <property type="entry name" value="ABC_tran"/>
    <property type="match status" value="1"/>
</dbReference>
<keyword evidence="1" id="KW-0813">Transport</keyword>
<dbReference type="PROSITE" id="PS00211">
    <property type="entry name" value="ABC_TRANSPORTER_1"/>
    <property type="match status" value="1"/>
</dbReference>
<name>A0A229NVU7_9BACL</name>
<dbReference type="InterPro" id="IPR017871">
    <property type="entry name" value="ABC_transporter-like_CS"/>
</dbReference>
<proteinExistence type="predicted"/>
<evidence type="ECO:0000256" key="1">
    <source>
        <dbReference type="ARBA" id="ARBA00022448"/>
    </source>
</evidence>
<dbReference type="CDD" id="cd03230">
    <property type="entry name" value="ABC_DR_subfamily_A"/>
    <property type="match status" value="1"/>
</dbReference>
<evidence type="ECO:0000313" key="5">
    <source>
        <dbReference type="EMBL" id="OXM13835.1"/>
    </source>
</evidence>
<organism evidence="5 6">
    <name type="scientific">Paenibacillus herberti</name>
    <dbReference type="NCBI Taxonomy" id="1619309"/>
    <lineage>
        <taxon>Bacteria</taxon>
        <taxon>Bacillati</taxon>
        <taxon>Bacillota</taxon>
        <taxon>Bacilli</taxon>
        <taxon>Bacillales</taxon>
        <taxon>Paenibacillaceae</taxon>
        <taxon>Paenibacillus</taxon>
    </lineage>
</organism>
<dbReference type="SMART" id="SM00382">
    <property type="entry name" value="AAA"/>
    <property type="match status" value="1"/>
</dbReference>
<dbReference type="InterPro" id="IPR051782">
    <property type="entry name" value="ABC_Transporter_VariousFunc"/>
</dbReference>
<dbReference type="InterPro" id="IPR027417">
    <property type="entry name" value="P-loop_NTPase"/>
</dbReference>
<protein>
    <submittedName>
        <fullName evidence="5">ABC transporter</fullName>
    </submittedName>
</protein>
<dbReference type="GO" id="GO:0016887">
    <property type="term" value="F:ATP hydrolysis activity"/>
    <property type="evidence" value="ECO:0007669"/>
    <property type="project" value="InterPro"/>
</dbReference>
<dbReference type="Gene3D" id="3.40.50.300">
    <property type="entry name" value="P-loop containing nucleotide triphosphate hydrolases"/>
    <property type="match status" value="1"/>
</dbReference>
<dbReference type="OrthoDB" id="2960217at2"/>
<feature type="domain" description="ABC transporter" evidence="4">
    <location>
        <begin position="1"/>
        <end position="223"/>
    </location>
</feature>
<evidence type="ECO:0000259" key="4">
    <source>
        <dbReference type="PROSITE" id="PS50893"/>
    </source>
</evidence>
<reference evidence="5 6" key="1">
    <citation type="submission" date="2017-07" db="EMBL/GenBank/DDBJ databases">
        <title>Paenibacillus herberti R33 genome sequencing and assembly.</title>
        <authorList>
            <person name="Su W."/>
        </authorList>
    </citation>
    <scope>NUCLEOTIDE SEQUENCE [LARGE SCALE GENOMIC DNA]</scope>
    <source>
        <strain evidence="5 6">R33</strain>
    </source>
</reference>
<dbReference type="PROSITE" id="PS50893">
    <property type="entry name" value="ABC_TRANSPORTER_2"/>
    <property type="match status" value="1"/>
</dbReference>
<evidence type="ECO:0000256" key="2">
    <source>
        <dbReference type="ARBA" id="ARBA00022741"/>
    </source>
</evidence>
<evidence type="ECO:0000313" key="6">
    <source>
        <dbReference type="Proteomes" id="UP000215145"/>
    </source>
</evidence>